<dbReference type="GO" id="GO:0016773">
    <property type="term" value="F:phosphotransferase activity, alcohol group as acceptor"/>
    <property type="evidence" value="ECO:0007669"/>
    <property type="project" value="InterPro"/>
</dbReference>
<dbReference type="RefSeq" id="WP_212193280.1">
    <property type="nucleotide sequence ID" value="NZ_JAGTAR010000057.1"/>
</dbReference>
<organism evidence="1 2">
    <name type="scientific">Carboxylicivirga sediminis</name>
    <dbReference type="NCBI Taxonomy" id="2006564"/>
    <lineage>
        <taxon>Bacteria</taxon>
        <taxon>Pseudomonadati</taxon>
        <taxon>Bacteroidota</taxon>
        <taxon>Bacteroidia</taxon>
        <taxon>Marinilabiliales</taxon>
        <taxon>Marinilabiliaceae</taxon>
        <taxon>Carboxylicivirga</taxon>
    </lineage>
</organism>
<dbReference type="GO" id="GO:0016301">
    <property type="term" value="F:kinase activity"/>
    <property type="evidence" value="ECO:0007669"/>
    <property type="project" value="UniProtKB-KW"/>
</dbReference>
<dbReference type="AlphaFoldDB" id="A0A941F7B9"/>
<keyword evidence="1" id="KW-0808">Transferase</keyword>
<dbReference type="GO" id="GO:0009254">
    <property type="term" value="P:peptidoglycan turnover"/>
    <property type="evidence" value="ECO:0007669"/>
    <property type="project" value="InterPro"/>
</dbReference>
<gene>
    <name evidence="1" type="ORF">KDU71_21980</name>
</gene>
<dbReference type="PANTHER" id="PTHR30605:SF0">
    <property type="entry name" value="ANHYDRO-N-ACETYLMURAMIC ACID KINASE"/>
    <property type="match status" value="1"/>
</dbReference>
<keyword evidence="2" id="KW-1185">Reference proteome</keyword>
<dbReference type="InterPro" id="IPR005338">
    <property type="entry name" value="Anhydro_N_Ac-Mur_kinase"/>
</dbReference>
<proteinExistence type="predicted"/>
<dbReference type="EMBL" id="JAGTAR010000057">
    <property type="protein sequence ID" value="MBR8538256.1"/>
    <property type="molecule type" value="Genomic_DNA"/>
</dbReference>
<dbReference type="GO" id="GO:0005524">
    <property type="term" value="F:ATP binding"/>
    <property type="evidence" value="ECO:0007669"/>
    <property type="project" value="InterPro"/>
</dbReference>
<name>A0A941F7B9_9BACT</name>
<dbReference type="SUPFAM" id="SSF53067">
    <property type="entry name" value="Actin-like ATPase domain"/>
    <property type="match status" value="1"/>
</dbReference>
<dbReference type="Pfam" id="PF03702">
    <property type="entry name" value="AnmK"/>
    <property type="match status" value="1"/>
</dbReference>
<reference evidence="1" key="1">
    <citation type="journal article" date="2018" name="Int. J. Syst. Evol. Microbiol.">
        <title>Carboxylicivirga sediminis sp. nov., isolated from coastal sediment.</title>
        <authorList>
            <person name="Wang F.Q."/>
            <person name="Ren L.H."/>
            <person name="Zou R.J."/>
            <person name="Sun Y.Z."/>
            <person name="Liu X.J."/>
            <person name="Jiang F."/>
            <person name="Liu L.J."/>
        </authorList>
    </citation>
    <scope>NUCLEOTIDE SEQUENCE</scope>
    <source>
        <strain evidence="1">JR1</strain>
    </source>
</reference>
<keyword evidence="1" id="KW-0418">Kinase</keyword>
<dbReference type="Gene3D" id="3.30.420.40">
    <property type="match status" value="2"/>
</dbReference>
<protein>
    <submittedName>
        <fullName evidence="1">Anhydro-N-acetylmuramic acid kinase</fullName>
    </submittedName>
</protein>
<reference evidence="1" key="2">
    <citation type="submission" date="2021-04" db="EMBL/GenBank/DDBJ databases">
        <authorList>
            <person name="Zhang T."/>
            <person name="Zhang Y."/>
            <person name="Lu D."/>
            <person name="Zuo D."/>
            <person name="Du Z."/>
        </authorList>
    </citation>
    <scope>NUCLEOTIDE SEQUENCE</scope>
    <source>
        <strain evidence="1">JR1</strain>
    </source>
</reference>
<dbReference type="PANTHER" id="PTHR30605">
    <property type="entry name" value="ANHYDRO-N-ACETYLMURAMIC ACID KINASE"/>
    <property type="match status" value="1"/>
</dbReference>
<dbReference type="Proteomes" id="UP000679220">
    <property type="component" value="Unassembled WGS sequence"/>
</dbReference>
<sequence length="358" mass="39819">MIKQIKNSYCCVGLMSGTSLDGLDLVLCEFKRQSKKWSHQILKYATVAYLPEWKKRLQQAPDASGRELMQLHRDYGRWVAKEVKFFIKDAHSQPDFLASHGHTVFHEPASGMNFQLGDGHMIAAETGITTISDFRSLDVCLNGQGAPLVPIGDELLFSEYQACVNIGGFVNVSCNKGSKRIAWDICPANFIANRLVEQKNLLMDEDGAIGAVGQVIVELLDKLNDLPYYKQAAPKSLAQEWVERFMWPLLNKYQHYSLSDRLRTFYEHMATIIANDLNKQAPAGTYLFTGGGVYNSFLMILIREKVYGNVVIPANVLVEYKEALIFALLGLLRLTGETNCLKSVTGASSNCSSGSICG</sequence>
<comment type="caution">
    <text evidence="1">The sequence shown here is derived from an EMBL/GenBank/DDBJ whole genome shotgun (WGS) entry which is preliminary data.</text>
</comment>
<evidence type="ECO:0000313" key="1">
    <source>
        <dbReference type="EMBL" id="MBR8538256.1"/>
    </source>
</evidence>
<accession>A0A941F7B9</accession>
<dbReference type="InterPro" id="IPR043129">
    <property type="entry name" value="ATPase_NBD"/>
</dbReference>
<evidence type="ECO:0000313" key="2">
    <source>
        <dbReference type="Proteomes" id="UP000679220"/>
    </source>
</evidence>
<dbReference type="GO" id="GO:0006040">
    <property type="term" value="P:amino sugar metabolic process"/>
    <property type="evidence" value="ECO:0007669"/>
    <property type="project" value="InterPro"/>
</dbReference>